<dbReference type="AlphaFoldDB" id="A0A0F9F954"/>
<gene>
    <name evidence="1" type="ORF">LCGC14_2058830</name>
</gene>
<proteinExistence type="predicted"/>
<sequence length="158" mass="18011">MTRGVNGKYYALTGFSDLKYWRFTFSDVSNIDGYIEIGRIWLGTTTTLLGPARTSTERIIDTTIKSFSRTGQIYSDTGYRYKVFDVTFPYWTDTIKNSVEDFIKAVGGAPFYVAFSEDSLDKLPIVYDDKATCPTIDKFFKDILKEEGDAKESPDQVY</sequence>
<name>A0A0F9F954_9ZZZZ</name>
<protein>
    <submittedName>
        <fullName evidence="1">Uncharacterized protein</fullName>
    </submittedName>
</protein>
<accession>A0A0F9F954</accession>
<dbReference type="EMBL" id="LAZR01024466">
    <property type="protein sequence ID" value="KKL75046.1"/>
    <property type="molecule type" value="Genomic_DNA"/>
</dbReference>
<comment type="caution">
    <text evidence="1">The sequence shown here is derived from an EMBL/GenBank/DDBJ whole genome shotgun (WGS) entry which is preliminary data.</text>
</comment>
<evidence type="ECO:0000313" key="1">
    <source>
        <dbReference type="EMBL" id="KKL75046.1"/>
    </source>
</evidence>
<organism evidence="1">
    <name type="scientific">marine sediment metagenome</name>
    <dbReference type="NCBI Taxonomy" id="412755"/>
    <lineage>
        <taxon>unclassified sequences</taxon>
        <taxon>metagenomes</taxon>
        <taxon>ecological metagenomes</taxon>
    </lineage>
</organism>
<reference evidence="1" key="1">
    <citation type="journal article" date="2015" name="Nature">
        <title>Complex archaea that bridge the gap between prokaryotes and eukaryotes.</title>
        <authorList>
            <person name="Spang A."/>
            <person name="Saw J.H."/>
            <person name="Jorgensen S.L."/>
            <person name="Zaremba-Niedzwiedzka K."/>
            <person name="Martijn J."/>
            <person name="Lind A.E."/>
            <person name="van Eijk R."/>
            <person name="Schleper C."/>
            <person name="Guy L."/>
            <person name="Ettema T.J."/>
        </authorList>
    </citation>
    <scope>NUCLEOTIDE SEQUENCE</scope>
</reference>